<evidence type="ECO:0000313" key="1">
    <source>
        <dbReference type="EMBL" id="PPK77285.1"/>
    </source>
</evidence>
<gene>
    <name evidence="1" type="ORF">B0F87_102396</name>
</gene>
<dbReference type="EMBL" id="PTIZ01000002">
    <property type="protein sequence ID" value="PPK77285.1"/>
    <property type="molecule type" value="Genomic_DNA"/>
</dbReference>
<sequence>MQIQRTIQTLDTPHLVIDLPASFAHQRVEVIVMTIDEAEPKPAKKRRTPPPQFAGQVKELGDVMSTVSAADWGQLE</sequence>
<dbReference type="AlphaFoldDB" id="A0A2S6HIH4"/>
<accession>A0A2S6HIH4</accession>
<proteinExistence type="predicted"/>
<dbReference type="Proteomes" id="UP000240010">
    <property type="component" value="Unassembled WGS sequence"/>
</dbReference>
<protein>
    <submittedName>
        <fullName evidence="1">Uncharacterized protein</fullName>
    </submittedName>
</protein>
<dbReference type="RefSeq" id="WP_104427969.1">
    <property type="nucleotide sequence ID" value="NZ_PTIZ01000002.1"/>
</dbReference>
<reference evidence="1 2" key="1">
    <citation type="submission" date="2018-02" db="EMBL/GenBank/DDBJ databases">
        <title>Subsurface microbial communities from deep shales in Ohio and West Virginia, USA.</title>
        <authorList>
            <person name="Wrighton K."/>
        </authorList>
    </citation>
    <scope>NUCLEOTIDE SEQUENCE [LARGE SCALE GENOMIC DNA]</scope>
    <source>
        <strain evidence="1 2">OWC-DMM</strain>
    </source>
</reference>
<name>A0A2S6HIH4_9GAMM</name>
<comment type="caution">
    <text evidence="1">The sequence shown here is derived from an EMBL/GenBank/DDBJ whole genome shotgun (WGS) entry which is preliminary data.</text>
</comment>
<evidence type="ECO:0000313" key="2">
    <source>
        <dbReference type="Proteomes" id="UP000240010"/>
    </source>
</evidence>
<organism evidence="1 2">
    <name type="scientific">Methylobacter tundripaludum</name>
    <dbReference type="NCBI Taxonomy" id="173365"/>
    <lineage>
        <taxon>Bacteria</taxon>
        <taxon>Pseudomonadati</taxon>
        <taxon>Pseudomonadota</taxon>
        <taxon>Gammaproteobacteria</taxon>
        <taxon>Methylococcales</taxon>
        <taxon>Methylococcaceae</taxon>
        <taxon>Methylobacter</taxon>
    </lineage>
</organism>